<dbReference type="PRINTS" id="PR00411">
    <property type="entry name" value="PNDRDTASEI"/>
</dbReference>
<keyword evidence="2" id="KW-0479">Metal-binding</keyword>
<gene>
    <name evidence="7" type="ORF">FE782_12920</name>
</gene>
<organism evidence="7 8">
    <name type="scientific">Paenibacillus antri</name>
    <dbReference type="NCBI Taxonomy" id="2582848"/>
    <lineage>
        <taxon>Bacteria</taxon>
        <taxon>Bacillati</taxon>
        <taxon>Bacillota</taxon>
        <taxon>Bacilli</taxon>
        <taxon>Bacillales</taxon>
        <taxon>Paenibacillaceae</taxon>
        <taxon>Paenibacillus</taxon>
    </lineage>
</organism>
<dbReference type="Pfam" id="PF12831">
    <property type="entry name" value="FAD_oxidored"/>
    <property type="match status" value="1"/>
</dbReference>
<keyword evidence="6" id="KW-1133">Transmembrane helix</keyword>
<keyword evidence="6" id="KW-0472">Membrane</keyword>
<reference evidence="7 8" key="1">
    <citation type="submission" date="2019-05" db="EMBL/GenBank/DDBJ databases">
        <authorList>
            <person name="Narsing Rao M.P."/>
            <person name="Li W.J."/>
        </authorList>
    </citation>
    <scope>NUCLEOTIDE SEQUENCE [LARGE SCALE GENOMIC DNA]</scope>
    <source>
        <strain evidence="7 8">SYSU_K30003</strain>
    </source>
</reference>
<dbReference type="Proteomes" id="UP000309676">
    <property type="component" value="Unassembled WGS sequence"/>
</dbReference>
<keyword evidence="6" id="KW-0812">Transmembrane</keyword>
<comment type="caution">
    <text evidence="7">The sequence shown here is derived from an EMBL/GenBank/DDBJ whole genome shotgun (WGS) entry which is preliminary data.</text>
</comment>
<dbReference type="RefSeq" id="WP_138194516.1">
    <property type="nucleotide sequence ID" value="NZ_VCIW01000007.1"/>
</dbReference>
<dbReference type="Gene3D" id="3.50.50.60">
    <property type="entry name" value="FAD/NAD(P)-binding domain"/>
    <property type="match status" value="1"/>
</dbReference>
<name>A0A5R9G9P0_9BACL</name>
<dbReference type="InterPro" id="IPR036188">
    <property type="entry name" value="FAD/NAD-bd_sf"/>
</dbReference>
<evidence type="ECO:0000256" key="4">
    <source>
        <dbReference type="ARBA" id="ARBA00023004"/>
    </source>
</evidence>
<dbReference type="PANTHER" id="PTHR43498:SF1">
    <property type="entry name" value="COB--COM HETERODISULFIDE REDUCTASE IRON-SULFUR SUBUNIT A"/>
    <property type="match status" value="1"/>
</dbReference>
<evidence type="ECO:0000256" key="1">
    <source>
        <dbReference type="ARBA" id="ARBA00022485"/>
    </source>
</evidence>
<evidence type="ECO:0000313" key="8">
    <source>
        <dbReference type="Proteomes" id="UP000309676"/>
    </source>
</evidence>
<evidence type="ECO:0000256" key="5">
    <source>
        <dbReference type="ARBA" id="ARBA00023014"/>
    </source>
</evidence>
<keyword evidence="5" id="KW-0411">Iron-sulfur</keyword>
<dbReference type="OrthoDB" id="9777740at2"/>
<dbReference type="SUPFAM" id="SSF51905">
    <property type="entry name" value="FAD/NAD(P)-binding domain"/>
    <property type="match status" value="1"/>
</dbReference>
<keyword evidence="1" id="KW-0004">4Fe-4S</keyword>
<protein>
    <submittedName>
        <fullName evidence="7">FAD-dependent oxidoreductase</fullName>
    </submittedName>
</protein>
<sequence>MNQSKSFDVVVVGGGIAGAMAAIGAARCGARTVLIEQYGFLGGMLTAAGVGPMMTFHSGPTQVVQGLPGELIDRMKARGKSPGHIEDTTGYTYTVTPFDAEGMKYELDLMFTESGGELLYHTMLAEASVEDGRIRSVKVCNKAGLTEIRGKVFVDASGDADLSAWAGVEFHKGRETDGAMQPMTMNMKVRNVDIARVKEYIRTHPEEFPRLATEEDRQRVLRAERLSIGGFVSAMKQAMDSGELSGVRDDLLFFETNNPGEVIVNTSRILGHDSTDPWSLSQAEVVGRRHVKELETFLKAKIVGFEEAVVVSSGPSVGVRSSRQIKGLYTLTLDDLVECRTFEDVIAHGGYPIDIHPPKGEREEHFRKRNSEIKHLKSGETYSIPYRCLINDKVQNLVTVGRCISTTFEAQGGIRVTPIAGAIGHGGGVAAALAALENKRTDDISIPELQAALKRQGAYLEI</sequence>
<dbReference type="InterPro" id="IPR039650">
    <property type="entry name" value="HdrA-like"/>
</dbReference>
<dbReference type="PANTHER" id="PTHR43498">
    <property type="entry name" value="FERREDOXIN:COB-COM HETERODISULFIDE REDUCTASE SUBUNIT A"/>
    <property type="match status" value="1"/>
</dbReference>
<keyword evidence="3" id="KW-0560">Oxidoreductase</keyword>
<dbReference type="GO" id="GO:0046872">
    <property type="term" value="F:metal ion binding"/>
    <property type="evidence" value="ECO:0007669"/>
    <property type="project" value="UniProtKB-KW"/>
</dbReference>
<keyword evidence="8" id="KW-1185">Reference proteome</keyword>
<feature type="transmembrane region" description="Helical" evidence="6">
    <location>
        <begin position="6"/>
        <end position="26"/>
    </location>
</feature>
<evidence type="ECO:0000313" key="7">
    <source>
        <dbReference type="EMBL" id="TLS51809.1"/>
    </source>
</evidence>
<dbReference type="AlphaFoldDB" id="A0A5R9G9P0"/>
<keyword evidence="4" id="KW-0408">Iron</keyword>
<evidence type="ECO:0000256" key="3">
    <source>
        <dbReference type="ARBA" id="ARBA00023002"/>
    </source>
</evidence>
<evidence type="ECO:0000256" key="6">
    <source>
        <dbReference type="SAM" id="Phobius"/>
    </source>
</evidence>
<dbReference type="GO" id="GO:0051539">
    <property type="term" value="F:4 iron, 4 sulfur cluster binding"/>
    <property type="evidence" value="ECO:0007669"/>
    <property type="project" value="UniProtKB-KW"/>
</dbReference>
<evidence type="ECO:0000256" key="2">
    <source>
        <dbReference type="ARBA" id="ARBA00022723"/>
    </source>
</evidence>
<accession>A0A5R9G9P0</accession>
<dbReference type="GO" id="GO:0016491">
    <property type="term" value="F:oxidoreductase activity"/>
    <property type="evidence" value="ECO:0007669"/>
    <property type="project" value="UniProtKB-KW"/>
</dbReference>
<proteinExistence type="predicted"/>
<dbReference type="EMBL" id="VCIW01000007">
    <property type="protein sequence ID" value="TLS51809.1"/>
    <property type="molecule type" value="Genomic_DNA"/>
</dbReference>